<dbReference type="SUPFAM" id="SSF53335">
    <property type="entry name" value="S-adenosyl-L-methionine-dependent methyltransferases"/>
    <property type="match status" value="1"/>
</dbReference>
<protein>
    <submittedName>
        <fullName evidence="1">Uncharacterized protein</fullName>
    </submittedName>
</protein>
<organism evidence="1 2">
    <name type="scientific">Gloeobacter kilaueensis (strain ATCC BAA-2537 / CCAP 1431/1 / ULC 316 / JS1)</name>
    <dbReference type="NCBI Taxonomy" id="1183438"/>
    <lineage>
        <taxon>Bacteria</taxon>
        <taxon>Bacillati</taxon>
        <taxon>Cyanobacteriota</taxon>
        <taxon>Cyanophyceae</taxon>
        <taxon>Gloeobacterales</taxon>
        <taxon>Gloeobacteraceae</taxon>
        <taxon>Gloeobacter</taxon>
    </lineage>
</organism>
<dbReference type="InterPro" id="IPR029063">
    <property type="entry name" value="SAM-dependent_MTases_sf"/>
</dbReference>
<evidence type="ECO:0000313" key="1">
    <source>
        <dbReference type="EMBL" id="AGY57855.1"/>
    </source>
</evidence>
<dbReference type="RefSeq" id="WP_023172969.1">
    <property type="nucleotide sequence ID" value="NC_022600.1"/>
</dbReference>
<dbReference type="STRING" id="1183438.GKIL_1609"/>
<dbReference type="HOGENOM" id="CLU_1044943_0_0_3"/>
<reference evidence="1 2" key="1">
    <citation type="journal article" date="2013" name="PLoS ONE">
        <title>Cultivation and Complete Genome Sequencing of Gloeobacter kilaueensis sp. nov., from a Lava Cave in Kilauea Caldera, Hawai'i.</title>
        <authorList>
            <person name="Saw J.H."/>
            <person name="Schatz M."/>
            <person name="Brown M.V."/>
            <person name="Kunkel D.D."/>
            <person name="Foster J.S."/>
            <person name="Shick H."/>
            <person name="Christensen S."/>
            <person name="Hou S."/>
            <person name="Wan X."/>
            <person name="Donachie S.P."/>
        </authorList>
    </citation>
    <scope>NUCLEOTIDE SEQUENCE [LARGE SCALE GENOMIC DNA]</scope>
    <source>
        <strain evidence="2">JS</strain>
    </source>
</reference>
<dbReference type="AlphaFoldDB" id="U5QJM8"/>
<evidence type="ECO:0000313" key="2">
    <source>
        <dbReference type="Proteomes" id="UP000017396"/>
    </source>
</evidence>
<accession>U5QJM8</accession>
<dbReference type="KEGG" id="glj:GKIL_1609"/>
<proteinExistence type="predicted"/>
<dbReference type="Gene3D" id="3.40.50.150">
    <property type="entry name" value="Vaccinia Virus protein VP39"/>
    <property type="match status" value="1"/>
</dbReference>
<sequence>MQINIIDIGAVGGLDLPWKYHPDKVGRTLSFEPNELPILTGTRLRYDCAVWNFDGEANFYISGENGTGSSLLKQNFDWVRQNFEQIKNEGNIALNNTWFERSSSIRQFSCRVKKLDTILAELYQSLGHKVSFPFLKSDTQSGEAFVLDGAQKYLEEDCLALELELYRYPLYEGMILEDEVKASLQSKGFEEAGWTGYQNSFASQADYLFVRQLPRTPQEKIMIELIKSVYGPSGTQRIIKKPSTKDRIFSRMKTIVKQTMQKTSKP</sequence>
<name>U5QJM8_GLOK1</name>
<keyword evidence="2" id="KW-1185">Reference proteome</keyword>
<gene>
    <name evidence="1" type="ORF">GKIL_1609</name>
</gene>
<dbReference type="Proteomes" id="UP000017396">
    <property type="component" value="Chromosome"/>
</dbReference>
<dbReference type="EMBL" id="CP003587">
    <property type="protein sequence ID" value="AGY57855.1"/>
    <property type="molecule type" value="Genomic_DNA"/>
</dbReference>